<sequence length="104" mass="11112">MQISTVAVYSDVDSGAPHVLMADEAILIGPANPSESYLNFDRIVDAAKQTDSDAIHPGYGFLSENSEFARYATDLGIVFIGPDPDTIKLMGDKAESKKMMAEAG</sequence>
<feature type="non-terminal residue" evidence="6">
    <location>
        <position position="104"/>
    </location>
</feature>
<protein>
    <recommendedName>
        <fullName evidence="5">Biotin carboxylation domain-containing protein</fullName>
    </recommendedName>
</protein>
<dbReference type="Gene3D" id="3.40.50.20">
    <property type="match status" value="1"/>
</dbReference>
<organism evidence="6">
    <name type="scientific">marine metagenome</name>
    <dbReference type="NCBI Taxonomy" id="408172"/>
    <lineage>
        <taxon>unclassified sequences</taxon>
        <taxon>metagenomes</taxon>
        <taxon>ecological metagenomes</taxon>
    </lineage>
</organism>
<reference evidence="6" key="1">
    <citation type="submission" date="2018-05" db="EMBL/GenBank/DDBJ databases">
        <authorList>
            <person name="Lanie J.A."/>
            <person name="Ng W.-L."/>
            <person name="Kazmierczak K.M."/>
            <person name="Andrzejewski T.M."/>
            <person name="Davidsen T.M."/>
            <person name="Wayne K.J."/>
            <person name="Tettelin H."/>
            <person name="Glass J.I."/>
            <person name="Rusch D."/>
            <person name="Podicherti R."/>
            <person name="Tsui H.-C.T."/>
            <person name="Winkler M.E."/>
        </authorList>
    </citation>
    <scope>NUCLEOTIDE SEQUENCE</scope>
</reference>
<evidence type="ECO:0000256" key="4">
    <source>
        <dbReference type="ARBA" id="ARBA00023267"/>
    </source>
</evidence>
<keyword evidence="2" id="KW-0547">Nucleotide-binding</keyword>
<accession>A0A381XSQ1</accession>
<evidence type="ECO:0000256" key="1">
    <source>
        <dbReference type="ARBA" id="ARBA00022598"/>
    </source>
</evidence>
<dbReference type="PROSITE" id="PS50979">
    <property type="entry name" value="BC"/>
    <property type="match status" value="1"/>
</dbReference>
<dbReference type="InterPro" id="IPR005481">
    <property type="entry name" value="BC-like_N"/>
</dbReference>
<keyword evidence="1" id="KW-0436">Ligase</keyword>
<evidence type="ECO:0000313" key="6">
    <source>
        <dbReference type="EMBL" id="SVA67431.1"/>
    </source>
</evidence>
<dbReference type="InterPro" id="IPR050856">
    <property type="entry name" value="Biotin_carboxylase_complex"/>
</dbReference>
<evidence type="ECO:0000256" key="2">
    <source>
        <dbReference type="ARBA" id="ARBA00022741"/>
    </source>
</evidence>
<dbReference type="Pfam" id="PF00289">
    <property type="entry name" value="Biotin_carb_N"/>
    <property type="match status" value="1"/>
</dbReference>
<dbReference type="AlphaFoldDB" id="A0A381XSQ1"/>
<keyword evidence="4" id="KW-0092">Biotin</keyword>
<dbReference type="InterPro" id="IPR016185">
    <property type="entry name" value="PreATP-grasp_dom_sf"/>
</dbReference>
<evidence type="ECO:0000259" key="5">
    <source>
        <dbReference type="PROSITE" id="PS50979"/>
    </source>
</evidence>
<dbReference type="SUPFAM" id="SSF52440">
    <property type="entry name" value="PreATP-grasp domain"/>
    <property type="match status" value="1"/>
</dbReference>
<dbReference type="EMBL" id="UINC01016139">
    <property type="protein sequence ID" value="SVA67431.1"/>
    <property type="molecule type" value="Genomic_DNA"/>
</dbReference>
<keyword evidence="3" id="KW-0067">ATP-binding</keyword>
<dbReference type="GO" id="GO:0016874">
    <property type="term" value="F:ligase activity"/>
    <property type="evidence" value="ECO:0007669"/>
    <property type="project" value="UniProtKB-KW"/>
</dbReference>
<dbReference type="PANTHER" id="PTHR18866">
    <property type="entry name" value="CARBOXYLASE:PYRUVATE/ACETYL-COA/PROPIONYL-COA CARBOXYLASE"/>
    <property type="match status" value="1"/>
</dbReference>
<dbReference type="InterPro" id="IPR011764">
    <property type="entry name" value="Biotin_carboxylation_dom"/>
</dbReference>
<feature type="domain" description="Biotin carboxylation" evidence="5">
    <location>
        <begin position="1"/>
        <end position="104"/>
    </location>
</feature>
<proteinExistence type="predicted"/>
<gene>
    <name evidence="6" type="ORF">METZ01_LOCUS120285</name>
</gene>
<dbReference type="GO" id="GO:0005524">
    <property type="term" value="F:ATP binding"/>
    <property type="evidence" value="ECO:0007669"/>
    <property type="project" value="UniProtKB-KW"/>
</dbReference>
<dbReference type="PANTHER" id="PTHR18866:SF33">
    <property type="entry name" value="METHYLCROTONOYL-COA CARBOXYLASE SUBUNIT ALPHA, MITOCHONDRIAL-RELATED"/>
    <property type="match status" value="1"/>
</dbReference>
<name>A0A381XSQ1_9ZZZZ</name>
<evidence type="ECO:0000256" key="3">
    <source>
        <dbReference type="ARBA" id="ARBA00022840"/>
    </source>
</evidence>